<dbReference type="GO" id="GO:0016579">
    <property type="term" value="P:protein deubiquitination"/>
    <property type="evidence" value="ECO:0007669"/>
    <property type="project" value="TreeGrafter"/>
</dbReference>
<feature type="region of interest" description="Disordered" evidence="1">
    <location>
        <begin position="693"/>
        <end position="714"/>
    </location>
</feature>
<dbReference type="InterPro" id="IPR003323">
    <property type="entry name" value="OTU_dom"/>
</dbReference>
<dbReference type="KEGG" id="pbar:105431048"/>
<protein>
    <submittedName>
        <fullName evidence="4">LOW QUALITY PROTEIN: uncharacterized protein LOC105431048</fullName>
    </submittedName>
</protein>
<dbReference type="PANTHER" id="PTHR12419">
    <property type="entry name" value="OTU DOMAIN CONTAINING PROTEIN"/>
    <property type="match status" value="1"/>
</dbReference>
<feature type="region of interest" description="Disordered" evidence="1">
    <location>
        <begin position="460"/>
        <end position="489"/>
    </location>
</feature>
<keyword evidence="3" id="KW-1185">Reference proteome</keyword>
<name>A0A6I9WNA7_9HYME</name>
<dbReference type="InterPro" id="IPR050704">
    <property type="entry name" value="Peptidase_C85-like"/>
</dbReference>
<dbReference type="InterPro" id="IPR038765">
    <property type="entry name" value="Papain-like_cys_pep_sf"/>
</dbReference>
<accession>A0A6I9WNA7</accession>
<dbReference type="InterPro" id="IPR049770">
    <property type="entry name" value="OTU_Tudor"/>
</dbReference>
<dbReference type="InterPro" id="IPR049769">
    <property type="entry name" value="OTU_OTU"/>
</dbReference>
<feature type="compositionally biased region" description="Polar residues" evidence="1">
    <location>
        <begin position="937"/>
        <end position="950"/>
    </location>
</feature>
<dbReference type="Proteomes" id="UP000504615">
    <property type="component" value="Unplaced"/>
</dbReference>
<evidence type="ECO:0000313" key="3">
    <source>
        <dbReference type="Proteomes" id="UP000504615"/>
    </source>
</evidence>
<evidence type="ECO:0000256" key="1">
    <source>
        <dbReference type="SAM" id="MobiDB-lite"/>
    </source>
</evidence>
<organism evidence="3 4">
    <name type="scientific">Pogonomyrmex barbatus</name>
    <name type="common">red harvester ant</name>
    <dbReference type="NCBI Taxonomy" id="144034"/>
    <lineage>
        <taxon>Eukaryota</taxon>
        <taxon>Metazoa</taxon>
        <taxon>Ecdysozoa</taxon>
        <taxon>Arthropoda</taxon>
        <taxon>Hexapoda</taxon>
        <taxon>Insecta</taxon>
        <taxon>Pterygota</taxon>
        <taxon>Neoptera</taxon>
        <taxon>Endopterygota</taxon>
        <taxon>Hymenoptera</taxon>
        <taxon>Apocrita</taxon>
        <taxon>Aculeata</taxon>
        <taxon>Formicoidea</taxon>
        <taxon>Formicidae</taxon>
        <taxon>Myrmicinae</taxon>
        <taxon>Pogonomyrmex</taxon>
    </lineage>
</organism>
<dbReference type="CDD" id="cd20380">
    <property type="entry name" value="Tudor_TDRD13-like"/>
    <property type="match status" value="1"/>
</dbReference>
<feature type="domain" description="OTU" evidence="2">
    <location>
        <begin position="37"/>
        <end position="159"/>
    </location>
</feature>
<evidence type="ECO:0000313" key="4">
    <source>
        <dbReference type="RefSeq" id="XP_011643279.1"/>
    </source>
</evidence>
<dbReference type="GO" id="GO:0061578">
    <property type="term" value="F:K63-linked deubiquitinase activity"/>
    <property type="evidence" value="ECO:0007669"/>
    <property type="project" value="TreeGrafter"/>
</dbReference>
<dbReference type="CDD" id="cd22753">
    <property type="entry name" value="OTU_ALG13-like"/>
    <property type="match status" value="1"/>
</dbReference>
<feature type="region of interest" description="Disordered" evidence="1">
    <location>
        <begin position="923"/>
        <end position="950"/>
    </location>
</feature>
<dbReference type="GO" id="GO:0004843">
    <property type="term" value="F:cysteine-type deubiquitinase activity"/>
    <property type="evidence" value="ECO:0007669"/>
    <property type="project" value="TreeGrafter"/>
</dbReference>
<feature type="compositionally biased region" description="Polar residues" evidence="1">
    <location>
        <begin position="467"/>
        <end position="485"/>
    </location>
</feature>
<dbReference type="OrthoDB" id="10017659at2759"/>
<dbReference type="RefSeq" id="XP_011643279.1">
    <property type="nucleotide sequence ID" value="XM_011644977.2"/>
</dbReference>
<dbReference type="SUPFAM" id="SSF54001">
    <property type="entry name" value="Cysteine proteinases"/>
    <property type="match status" value="1"/>
</dbReference>
<gene>
    <name evidence="4" type="primary">LOC105431048</name>
</gene>
<dbReference type="AlphaFoldDB" id="A0A6I9WNA7"/>
<dbReference type="PANTHER" id="PTHR12419:SF115">
    <property type="entry name" value="PROTEIN OVARIAN TUMOR LOCUS-RELATED"/>
    <property type="match status" value="1"/>
</dbReference>
<dbReference type="PROSITE" id="PS50802">
    <property type="entry name" value="OTU"/>
    <property type="match status" value="1"/>
</dbReference>
<dbReference type="Gene3D" id="3.90.70.80">
    <property type="match status" value="1"/>
</dbReference>
<sequence length="950" mass="108911">MHANTLGDISKYMVMSTRGMSKRAQEPVDQWLTKEGYFRKPTPKDPTCLFRAISEQVYHTQHYHLRVRKECTEFMKKKRHLFTDSISTSFDYYLKEMQCFTEWGGLNEIRAMSLLYKRDVIIFIGEKQICENVTNNGFKKGVMLLCHTEPKQYEPVYPMAFVQSAAYCQSIVYEVVYRYMYQMPDIKTVADRMLHSRNTALRHDKFFQKGNLDIREQLIEDLYKKVKNEHNDMDEVQSDWKGTPPIPYKVAKALAPDYYRNIELDIWHELKREVKSAGWNRYNSNELQVGGKCLIEISINDLEQCDRNNNKNVHINSSDCNTSETNKVEQQKLKQGPLWLQGYIQEMNTDKEPVLVFIKDLGEKKFVPYDALKPLPLVRKNKQKNWTPINRNHSVTSDSNRRWKKSYNSFSRKRKDTMNITNETANKNILIDNDDDCNDDIDSDNINNINKTVFEKTNEHHSELSKIDQSQTLENHSVEGSSNRATNEEANKLSKTTAFDNLQSVSKVTQDVIEERKKPNTVFRRVNGIAKNKIEKTNNHDLQNSSSKSKMLNENYYSPCNGNLQMNVCSNPNVPYIAPDNNNTCPYYPYVPGNFSMTGEHNLNQMDHSFASNVFYNLHLQMQDTFRTVNPNCYGSITYGPSQGMQSLGTTSNAHVPYMQEEADRLVNDMQNCSLTCNEAAGISAEISNVPYSNMNGVQKPPKQGSKNSSEKNSSYYIQQKGKQIGTVKGNKMRNRQHNTRGSAFMQYPDHQYGATTPNGSVNPYDARRHDMHMLQSQQHQWDSMSHQVAPVIAGPANVYASPQYTTSNVFSYHELPPPYTNENLGNSPYYLGNGNYIPVPYLSPQHIDVAENAAGISPPYPQHFYSTTETYPGHSSTTGQSMMYSQPMMYPQPMQYHAVPPPSPHVQEQWNPTLRPQSYVPQCLAPTPSPAPMVEPSSNGQSTIPKNPF</sequence>
<dbReference type="GeneID" id="105431048"/>
<dbReference type="Pfam" id="PF02338">
    <property type="entry name" value="OTU"/>
    <property type="match status" value="1"/>
</dbReference>
<evidence type="ECO:0000259" key="2">
    <source>
        <dbReference type="PROSITE" id="PS50802"/>
    </source>
</evidence>
<reference evidence="4" key="1">
    <citation type="submission" date="2025-08" db="UniProtKB">
        <authorList>
            <consortium name="RefSeq"/>
        </authorList>
    </citation>
    <scope>IDENTIFICATION</scope>
</reference>
<proteinExistence type="predicted"/>